<evidence type="ECO:0000313" key="10">
    <source>
        <dbReference type="EMBL" id="MEX0385433.1"/>
    </source>
</evidence>
<keyword evidence="11" id="KW-1185">Reference proteome</keyword>
<comment type="similarity">
    <text evidence="2">Belongs to the Ap4A hydrolase family.</text>
</comment>
<comment type="catalytic activity">
    <reaction evidence="8">
        <text>P(1),P(4)-bis(5'-adenosyl) tetraphosphate + H2O = 2 ADP + 2 H(+)</text>
        <dbReference type="Rhea" id="RHEA:24252"/>
        <dbReference type="ChEBI" id="CHEBI:15377"/>
        <dbReference type="ChEBI" id="CHEBI:15378"/>
        <dbReference type="ChEBI" id="CHEBI:58141"/>
        <dbReference type="ChEBI" id="CHEBI:456216"/>
        <dbReference type="EC" id="3.6.1.41"/>
    </reaction>
</comment>
<dbReference type="InterPro" id="IPR004617">
    <property type="entry name" value="ApaH"/>
</dbReference>
<comment type="caution">
    <text evidence="10">The sequence shown here is derived from an EMBL/GenBank/DDBJ whole genome shotgun (WGS) entry which is preliminary data.</text>
</comment>
<dbReference type="Pfam" id="PF00149">
    <property type="entry name" value="Metallophos"/>
    <property type="match status" value="1"/>
</dbReference>
<accession>A0ABV3S7H0</accession>
<dbReference type="NCBIfam" id="NF001204">
    <property type="entry name" value="PRK00166.1"/>
    <property type="match status" value="1"/>
</dbReference>
<keyword evidence="4 10" id="KW-0378">Hydrolase</keyword>
<organism evidence="10 11">
    <name type="scientific">Spiribacter onubensis</name>
    <dbReference type="NCBI Taxonomy" id="3122420"/>
    <lineage>
        <taxon>Bacteria</taxon>
        <taxon>Pseudomonadati</taxon>
        <taxon>Pseudomonadota</taxon>
        <taxon>Gammaproteobacteria</taxon>
        <taxon>Chromatiales</taxon>
        <taxon>Ectothiorhodospiraceae</taxon>
        <taxon>Spiribacter</taxon>
    </lineage>
</organism>
<reference evidence="10 11" key="1">
    <citation type="submission" date="2024-02" db="EMBL/GenBank/DDBJ databases">
        <title>New especies of Spiribacter isolated from saline water.</title>
        <authorList>
            <person name="Leon M.J."/>
            <person name="De La Haba R."/>
            <person name="Sanchez-Porro C."/>
            <person name="Ventosa A."/>
        </authorList>
    </citation>
    <scope>NUCLEOTIDE SEQUENCE [LARGE SCALE GENOMIC DNA]</scope>
    <source>
        <strain evidence="11">ag22IC4-227</strain>
    </source>
</reference>
<dbReference type="RefSeq" id="WP_367965917.1">
    <property type="nucleotide sequence ID" value="NZ_JBAKFJ010000001.1"/>
</dbReference>
<comment type="function">
    <text evidence="1">Hydrolyzes diadenosine 5',5'''-P1,P4-tetraphosphate to yield ADP.</text>
</comment>
<evidence type="ECO:0000256" key="4">
    <source>
        <dbReference type="ARBA" id="ARBA00022801"/>
    </source>
</evidence>
<evidence type="ECO:0000256" key="7">
    <source>
        <dbReference type="ARBA" id="ARBA00033210"/>
    </source>
</evidence>
<dbReference type="PANTHER" id="PTHR40942">
    <property type="match status" value="1"/>
</dbReference>
<evidence type="ECO:0000256" key="5">
    <source>
        <dbReference type="ARBA" id="ARBA00031248"/>
    </source>
</evidence>
<dbReference type="PANTHER" id="PTHR40942:SF4">
    <property type="entry name" value="CYTOCHROME C5"/>
    <property type="match status" value="1"/>
</dbReference>
<evidence type="ECO:0000313" key="11">
    <source>
        <dbReference type="Proteomes" id="UP001556653"/>
    </source>
</evidence>
<dbReference type="Proteomes" id="UP001556653">
    <property type="component" value="Unassembled WGS sequence"/>
</dbReference>
<evidence type="ECO:0000259" key="9">
    <source>
        <dbReference type="Pfam" id="PF00149"/>
    </source>
</evidence>
<evidence type="ECO:0000256" key="1">
    <source>
        <dbReference type="ARBA" id="ARBA00003413"/>
    </source>
</evidence>
<evidence type="ECO:0000256" key="8">
    <source>
        <dbReference type="ARBA" id="ARBA00049417"/>
    </source>
</evidence>
<dbReference type="SUPFAM" id="SSF56300">
    <property type="entry name" value="Metallo-dependent phosphatases"/>
    <property type="match status" value="1"/>
</dbReference>
<protein>
    <recommendedName>
        <fullName evidence="3">bis(5'-nucleosyl)-tetraphosphatase (symmetrical)</fullName>
        <ecNumber evidence="3">3.6.1.41</ecNumber>
    </recommendedName>
    <alternativeName>
        <fullName evidence="6">Ap4A hydrolase</fullName>
    </alternativeName>
    <alternativeName>
        <fullName evidence="5">Diadenosine 5',5'''-P1,P4-tetraphosphate pyrophosphohydrolase</fullName>
    </alternativeName>
    <alternativeName>
        <fullName evidence="7">Diadenosine tetraphosphatase</fullName>
    </alternativeName>
</protein>
<sequence length="277" mass="30789">MADYAIGDVHACLDPLRMLLERLQFDPARDRLWFTGDLVGRGPQAAETLRFIRDLGAAAESVLGNHDIHCLAVAAGHGRLRRNDRLEPLLEAPDAADLLHWLRQRPLLIEPAGGLTLVHAGIPPQWDLATARRCAREAETRLRSEASDALFAHLYGNQPASWSAALHGWPRLRFIINALTRMRFCHADGRLDFSDNGPPEEAPDGLYPWYETPGRRLRPRETTVISGHWSRLGCRQGPGYISLDTGCLWGGRLTAMRLDTMPPAFTQLDCPVGLSPT</sequence>
<feature type="domain" description="Calcineurin-like phosphoesterase" evidence="9">
    <location>
        <begin position="5"/>
        <end position="156"/>
    </location>
</feature>
<dbReference type="CDD" id="cd07422">
    <property type="entry name" value="MPP_ApaH"/>
    <property type="match status" value="1"/>
</dbReference>
<dbReference type="Gene3D" id="3.60.21.10">
    <property type="match status" value="1"/>
</dbReference>
<name>A0ABV3S7H0_9GAMM</name>
<evidence type="ECO:0000256" key="6">
    <source>
        <dbReference type="ARBA" id="ARBA00032248"/>
    </source>
</evidence>
<dbReference type="GO" id="GO:0008803">
    <property type="term" value="F:bis(5'-nucleosyl)-tetraphosphatase (symmetrical) activity"/>
    <property type="evidence" value="ECO:0007669"/>
    <property type="project" value="UniProtKB-EC"/>
</dbReference>
<evidence type="ECO:0000256" key="3">
    <source>
        <dbReference type="ARBA" id="ARBA00012506"/>
    </source>
</evidence>
<dbReference type="NCBIfam" id="TIGR00668">
    <property type="entry name" value="apaH"/>
    <property type="match status" value="1"/>
</dbReference>
<dbReference type="EC" id="3.6.1.41" evidence="3"/>
<proteinExistence type="inferred from homology"/>
<dbReference type="InterPro" id="IPR029052">
    <property type="entry name" value="Metallo-depent_PP-like"/>
</dbReference>
<evidence type="ECO:0000256" key="2">
    <source>
        <dbReference type="ARBA" id="ARBA00005419"/>
    </source>
</evidence>
<dbReference type="PIRSF" id="PIRSF000903">
    <property type="entry name" value="B5n-ttraPtase_sm"/>
    <property type="match status" value="1"/>
</dbReference>
<dbReference type="EMBL" id="JBAKFJ010000001">
    <property type="protein sequence ID" value="MEX0385433.1"/>
    <property type="molecule type" value="Genomic_DNA"/>
</dbReference>
<gene>
    <name evidence="10" type="ORF">V6X64_00290</name>
</gene>
<dbReference type="InterPro" id="IPR004843">
    <property type="entry name" value="Calcineurin-like_PHP"/>
</dbReference>